<dbReference type="InterPro" id="IPR044876">
    <property type="entry name" value="HRDC_dom_sf"/>
</dbReference>
<keyword evidence="7" id="KW-0378">Hydrolase</keyword>
<dbReference type="SMART" id="SM00341">
    <property type="entry name" value="HRDC"/>
    <property type="match status" value="1"/>
</dbReference>
<comment type="catalytic activity">
    <reaction evidence="15">
        <text>Couples ATP hydrolysis with the unwinding of duplex DNA by translocating in the 3'-5' direction.</text>
        <dbReference type="EC" id="5.6.2.4"/>
    </reaction>
</comment>
<dbReference type="InterPro" id="IPR018982">
    <property type="entry name" value="RQC_domain"/>
</dbReference>
<evidence type="ECO:0000256" key="9">
    <source>
        <dbReference type="ARBA" id="ARBA00022833"/>
    </source>
</evidence>
<dbReference type="SUPFAM" id="SSF52540">
    <property type="entry name" value="P-loop containing nucleoside triphosphate hydrolases"/>
    <property type="match status" value="1"/>
</dbReference>
<dbReference type="SUPFAM" id="SSF47819">
    <property type="entry name" value="HRDC-like"/>
    <property type="match status" value="1"/>
</dbReference>
<dbReference type="InterPro" id="IPR014001">
    <property type="entry name" value="Helicase_ATP-bd"/>
</dbReference>
<dbReference type="Proteomes" id="UP000182737">
    <property type="component" value="Unassembled WGS sequence"/>
</dbReference>
<keyword evidence="9" id="KW-0862">Zinc</keyword>
<keyword evidence="10" id="KW-0067">ATP-binding</keyword>
<dbReference type="InterPro" id="IPR004589">
    <property type="entry name" value="DNA_helicase_ATP-dep_RecQ"/>
</dbReference>
<evidence type="ECO:0000256" key="7">
    <source>
        <dbReference type="ARBA" id="ARBA00022801"/>
    </source>
</evidence>
<dbReference type="SMART" id="SM00490">
    <property type="entry name" value="HELICc"/>
    <property type="match status" value="1"/>
</dbReference>
<dbReference type="AlphaFoldDB" id="A0A1I3IBR8"/>
<evidence type="ECO:0000313" key="21">
    <source>
        <dbReference type="Proteomes" id="UP000182737"/>
    </source>
</evidence>
<keyword evidence="13" id="KW-0234">DNA repair</keyword>
<evidence type="ECO:0000256" key="3">
    <source>
        <dbReference type="ARBA" id="ARBA00005446"/>
    </source>
</evidence>
<comment type="similarity">
    <text evidence="3">Belongs to the helicase family. RecQ subfamily.</text>
</comment>
<dbReference type="CDD" id="cd17920">
    <property type="entry name" value="DEXHc_RecQ"/>
    <property type="match status" value="1"/>
</dbReference>
<dbReference type="GO" id="GO:0006310">
    <property type="term" value="P:DNA recombination"/>
    <property type="evidence" value="ECO:0007669"/>
    <property type="project" value="UniProtKB-UniRule"/>
</dbReference>
<dbReference type="SMART" id="SM00956">
    <property type="entry name" value="RQC"/>
    <property type="match status" value="1"/>
</dbReference>
<dbReference type="InterPro" id="IPR001650">
    <property type="entry name" value="Helicase_C-like"/>
</dbReference>
<keyword evidence="4" id="KW-0479">Metal-binding</keyword>
<keyword evidence="14" id="KW-0413">Isomerase</keyword>
<evidence type="ECO:0000256" key="16">
    <source>
        <dbReference type="NCBIfam" id="TIGR01389"/>
    </source>
</evidence>
<dbReference type="GO" id="GO:0009432">
    <property type="term" value="P:SOS response"/>
    <property type="evidence" value="ECO:0007669"/>
    <property type="project" value="UniProtKB-UniRule"/>
</dbReference>
<comment type="cofactor">
    <cofactor evidence="1">
        <name>Mg(2+)</name>
        <dbReference type="ChEBI" id="CHEBI:18420"/>
    </cofactor>
</comment>
<evidence type="ECO:0000256" key="15">
    <source>
        <dbReference type="ARBA" id="ARBA00034617"/>
    </source>
</evidence>
<keyword evidence="8 20" id="KW-0347">Helicase</keyword>
<reference evidence="21" key="1">
    <citation type="submission" date="2016-10" db="EMBL/GenBank/DDBJ databases">
        <authorList>
            <person name="Varghese N."/>
            <person name="Submissions S."/>
        </authorList>
    </citation>
    <scope>NUCLEOTIDE SEQUENCE [LARGE SCALE GENOMIC DNA]</scope>
    <source>
        <strain evidence="21">XBD1002</strain>
    </source>
</reference>
<keyword evidence="5" id="KW-0547">Nucleotide-binding</keyword>
<keyword evidence="21" id="KW-1185">Reference proteome</keyword>
<dbReference type="GO" id="GO:0006281">
    <property type="term" value="P:DNA repair"/>
    <property type="evidence" value="ECO:0007669"/>
    <property type="project" value="UniProtKB-KW"/>
</dbReference>
<dbReference type="GO" id="GO:0009378">
    <property type="term" value="F:four-way junction helicase activity"/>
    <property type="evidence" value="ECO:0007669"/>
    <property type="project" value="TreeGrafter"/>
</dbReference>
<dbReference type="Gene3D" id="1.10.10.10">
    <property type="entry name" value="Winged helix-like DNA-binding domain superfamily/Winged helix DNA-binding domain"/>
    <property type="match status" value="1"/>
</dbReference>
<dbReference type="InterPro" id="IPR006293">
    <property type="entry name" value="DNA_helicase_ATP-dep_RecQ_bac"/>
</dbReference>
<evidence type="ECO:0000256" key="1">
    <source>
        <dbReference type="ARBA" id="ARBA00001946"/>
    </source>
</evidence>
<dbReference type="GO" id="GO:0016787">
    <property type="term" value="F:hydrolase activity"/>
    <property type="evidence" value="ECO:0007669"/>
    <property type="project" value="UniProtKB-KW"/>
</dbReference>
<dbReference type="InterPro" id="IPR036390">
    <property type="entry name" value="WH_DNA-bd_sf"/>
</dbReference>
<dbReference type="PROSITE" id="PS50967">
    <property type="entry name" value="HRDC"/>
    <property type="match status" value="1"/>
</dbReference>
<evidence type="ECO:0000256" key="10">
    <source>
        <dbReference type="ARBA" id="ARBA00022840"/>
    </source>
</evidence>
<dbReference type="GO" id="GO:0046872">
    <property type="term" value="F:metal ion binding"/>
    <property type="evidence" value="ECO:0007669"/>
    <property type="project" value="UniProtKB-KW"/>
</dbReference>
<dbReference type="GO" id="GO:0006260">
    <property type="term" value="P:DNA replication"/>
    <property type="evidence" value="ECO:0007669"/>
    <property type="project" value="InterPro"/>
</dbReference>
<evidence type="ECO:0000256" key="2">
    <source>
        <dbReference type="ARBA" id="ARBA00001947"/>
    </source>
</evidence>
<dbReference type="InterPro" id="IPR011545">
    <property type="entry name" value="DEAD/DEAH_box_helicase_dom"/>
</dbReference>
<dbReference type="PROSITE" id="PS51192">
    <property type="entry name" value="HELICASE_ATP_BIND_1"/>
    <property type="match status" value="1"/>
</dbReference>
<dbReference type="Pfam" id="PF09382">
    <property type="entry name" value="RQC"/>
    <property type="match status" value="1"/>
</dbReference>
<evidence type="ECO:0000256" key="11">
    <source>
        <dbReference type="ARBA" id="ARBA00023125"/>
    </source>
</evidence>
<dbReference type="FunFam" id="3.40.50.300:FF:000156">
    <property type="entry name" value="ATP-dependent DNA helicase recQ"/>
    <property type="match status" value="1"/>
</dbReference>
<dbReference type="Pfam" id="PF16124">
    <property type="entry name" value="RecQ_Zn_bind"/>
    <property type="match status" value="1"/>
</dbReference>
<dbReference type="PANTHER" id="PTHR13710:SF105">
    <property type="entry name" value="ATP-DEPENDENT DNA HELICASE Q1"/>
    <property type="match status" value="1"/>
</dbReference>
<protein>
    <recommendedName>
        <fullName evidence="16">DNA helicase RecQ</fullName>
        <ecNumber evidence="16">5.6.2.4</ecNumber>
    </recommendedName>
</protein>
<comment type="cofactor">
    <cofactor evidence="2">
        <name>Zn(2+)</name>
        <dbReference type="ChEBI" id="CHEBI:29105"/>
    </cofactor>
</comment>
<dbReference type="PANTHER" id="PTHR13710">
    <property type="entry name" value="DNA HELICASE RECQ FAMILY MEMBER"/>
    <property type="match status" value="1"/>
</dbReference>
<dbReference type="GO" id="GO:0030894">
    <property type="term" value="C:replisome"/>
    <property type="evidence" value="ECO:0007669"/>
    <property type="project" value="TreeGrafter"/>
</dbReference>
<dbReference type="SUPFAM" id="SSF46785">
    <property type="entry name" value="Winged helix' DNA-binding domain"/>
    <property type="match status" value="1"/>
</dbReference>
<dbReference type="InterPro" id="IPR032284">
    <property type="entry name" value="RecQ_Zn-bd"/>
</dbReference>
<dbReference type="EMBL" id="FORI01000001">
    <property type="protein sequence ID" value="SFI45290.1"/>
    <property type="molecule type" value="Genomic_DNA"/>
</dbReference>
<evidence type="ECO:0000313" key="20">
    <source>
        <dbReference type="EMBL" id="SFI45290.1"/>
    </source>
</evidence>
<gene>
    <name evidence="20" type="ORF">SAMN04487775_101473</name>
</gene>
<proteinExistence type="inferred from homology"/>
<evidence type="ECO:0000256" key="5">
    <source>
        <dbReference type="ARBA" id="ARBA00022741"/>
    </source>
</evidence>
<dbReference type="GO" id="GO:0005737">
    <property type="term" value="C:cytoplasm"/>
    <property type="evidence" value="ECO:0007669"/>
    <property type="project" value="TreeGrafter"/>
</dbReference>
<evidence type="ECO:0000256" key="13">
    <source>
        <dbReference type="ARBA" id="ARBA00023204"/>
    </source>
</evidence>
<dbReference type="GO" id="GO:0043590">
    <property type="term" value="C:bacterial nucleoid"/>
    <property type="evidence" value="ECO:0007669"/>
    <property type="project" value="TreeGrafter"/>
</dbReference>
<dbReference type="Pfam" id="PF00570">
    <property type="entry name" value="HRDC"/>
    <property type="match status" value="1"/>
</dbReference>
<evidence type="ECO:0000259" key="17">
    <source>
        <dbReference type="PROSITE" id="PS50967"/>
    </source>
</evidence>
<dbReference type="Gene3D" id="3.40.50.300">
    <property type="entry name" value="P-loop containing nucleotide triphosphate hydrolases"/>
    <property type="match status" value="2"/>
</dbReference>
<keyword evidence="6" id="KW-0227">DNA damage</keyword>
<dbReference type="InterPro" id="IPR036388">
    <property type="entry name" value="WH-like_DNA-bd_sf"/>
</dbReference>
<accession>A0A1I3IBR8</accession>
<dbReference type="CDD" id="cd18794">
    <property type="entry name" value="SF2_C_RecQ"/>
    <property type="match status" value="1"/>
</dbReference>
<dbReference type="InterPro" id="IPR002121">
    <property type="entry name" value="HRDC_dom"/>
</dbReference>
<evidence type="ECO:0000256" key="12">
    <source>
        <dbReference type="ARBA" id="ARBA00023172"/>
    </source>
</evidence>
<dbReference type="GO" id="GO:0005524">
    <property type="term" value="F:ATP binding"/>
    <property type="evidence" value="ECO:0007669"/>
    <property type="project" value="UniProtKB-KW"/>
</dbReference>
<dbReference type="FunFam" id="3.40.50.300:FF:000296">
    <property type="entry name" value="ATP-dependent DNA helicase RecQ"/>
    <property type="match status" value="1"/>
</dbReference>
<dbReference type="PROSITE" id="PS51194">
    <property type="entry name" value="HELICASE_CTER"/>
    <property type="match status" value="1"/>
</dbReference>
<dbReference type="EC" id="5.6.2.4" evidence="16"/>
<keyword evidence="11" id="KW-0238">DNA-binding</keyword>
<feature type="domain" description="HRDC" evidence="17">
    <location>
        <begin position="558"/>
        <end position="631"/>
    </location>
</feature>
<dbReference type="NCBIfam" id="TIGR00614">
    <property type="entry name" value="recQ_fam"/>
    <property type="match status" value="1"/>
</dbReference>
<dbReference type="InterPro" id="IPR010997">
    <property type="entry name" value="HRDC-like_sf"/>
</dbReference>
<dbReference type="NCBIfam" id="TIGR01389">
    <property type="entry name" value="recQ"/>
    <property type="match status" value="1"/>
</dbReference>
<dbReference type="SMART" id="SM00487">
    <property type="entry name" value="DEXDc"/>
    <property type="match status" value="1"/>
</dbReference>
<sequence length="631" mass="70702">MQICYNNYVKIIATAFEHADPALVLKTVFGYDSFRPLQKDIITNILKGKDTLAVMPTGGGKSLCYQLPALILEGITIVVSPLISLMQDQVSSLETAGIHSAFLNSSLSWEEYCQVVNEIKAGEVKIVYVSPEGLATAKIRELLSSLEQKISCITIDEAHCVSQWGHDFRPDYLEIKTIRHLFPDAVMLALTATATEHVRQDICQNLGMKNPKIFISSFNRENIYLEVLPKRNALQLVIDCIRKHSGESGIIYCNSRKQVDELAETLDKKGYSILPYHAGLSDDVRAKNQDLFIKDEVQIIVATIAFGMGINKPNVRYVINYDLPKSIEEYYQEIGRAGRDGLPSSALLLYSPQDIHKIRWFFQESASPEKDEILLQGMIKYATSRICRRKALLQYFGEAYEPAGGESDKTCCCDICSAGDIPLQDVTIPAQKLICCIIRTSERFGAGYVVDVLLGSNSQRIADNGHDKITTWGIGKEYNRAEWLELTDLLIDEGYIMKTGEYNVLEVTPLGKKFIAARTELKLPMRPDVTRLSKKTRSDVTTNIRGEKITAEKPAVNDTQAEAIITNLKAWRKRKADDLNVPPYVIFGDKTLLDLAAKKPKSRQDLLNVYGIGRVKAEEFGRSILQIIEES</sequence>
<organism evidence="20 21">
    <name type="scientific">Treponema bryantii</name>
    <dbReference type="NCBI Taxonomy" id="163"/>
    <lineage>
        <taxon>Bacteria</taxon>
        <taxon>Pseudomonadati</taxon>
        <taxon>Spirochaetota</taxon>
        <taxon>Spirochaetia</taxon>
        <taxon>Spirochaetales</taxon>
        <taxon>Treponemataceae</taxon>
        <taxon>Treponema</taxon>
    </lineage>
</organism>
<name>A0A1I3IBR8_9SPIR</name>
<evidence type="ECO:0000259" key="19">
    <source>
        <dbReference type="PROSITE" id="PS51194"/>
    </source>
</evidence>
<evidence type="ECO:0000256" key="14">
    <source>
        <dbReference type="ARBA" id="ARBA00023235"/>
    </source>
</evidence>
<evidence type="ECO:0000256" key="4">
    <source>
        <dbReference type="ARBA" id="ARBA00022723"/>
    </source>
</evidence>
<dbReference type="Pfam" id="PF00271">
    <property type="entry name" value="Helicase_C"/>
    <property type="match status" value="1"/>
</dbReference>
<dbReference type="GO" id="GO:0043138">
    <property type="term" value="F:3'-5' DNA helicase activity"/>
    <property type="evidence" value="ECO:0007669"/>
    <property type="project" value="UniProtKB-EC"/>
</dbReference>
<feature type="domain" description="Helicase C-terminal" evidence="19">
    <location>
        <begin position="232"/>
        <end position="381"/>
    </location>
</feature>
<keyword evidence="12" id="KW-0233">DNA recombination</keyword>
<dbReference type="Gene3D" id="1.10.150.80">
    <property type="entry name" value="HRDC domain"/>
    <property type="match status" value="1"/>
</dbReference>
<evidence type="ECO:0000259" key="18">
    <source>
        <dbReference type="PROSITE" id="PS51192"/>
    </source>
</evidence>
<feature type="domain" description="Helicase ATP-binding" evidence="18">
    <location>
        <begin position="42"/>
        <end position="212"/>
    </location>
</feature>
<dbReference type="Pfam" id="PF00270">
    <property type="entry name" value="DEAD"/>
    <property type="match status" value="1"/>
</dbReference>
<dbReference type="GO" id="GO:0003677">
    <property type="term" value="F:DNA binding"/>
    <property type="evidence" value="ECO:0007669"/>
    <property type="project" value="UniProtKB-KW"/>
</dbReference>
<dbReference type="InterPro" id="IPR027417">
    <property type="entry name" value="P-loop_NTPase"/>
</dbReference>
<evidence type="ECO:0000256" key="8">
    <source>
        <dbReference type="ARBA" id="ARBA00022806"/>
    </source>
</evidence>
<evidence type="ECO:0000256" key="6">
    <source>
        <dbReference type="ARBA" id="ARBA00022763"/>
    </source>
</evidence>